<dbReference type="Pfam" id="PF00512">
    <property type="entry name" value="HisKA"/>
    <property type="match status" value="1"/>
</dbReference>
<dbReference type="PANTHER" id="PTHR45436:SF5">
    <property type="entry name" value="SENSOR HISTIDINE KINASE TRCS"/>
    <property type="match status" value="1"/>
</dbReference>
<evidence type="ECO:0000256" key="11">
    <source>
        <dbReference type="SAM" id="MobiDB-lite"/>
    </source>
</evidence>
<comment type="catalytic activity">
    <reaction evidence="1">
        <text>ATP + protein L-histidine = ADP + protein N-phospho-L-histidine.</text>
        <dbReference type="EC" id="2.7.13.3"/>
    </reaction>
</comment>
<evidence type="ECO:0000313" key="16">
    <source>
        <dbReference type="Proteomes" id="UP000540506"/>
    </source>
</evidence>
<dbReference type="Gene3D" id="1.10.287.130">
    <property type="match status" value="1"/>
</dbReference>
<dbReference type="RefSeq" id="WP_184939604.1">
    <property type="nucleotide sequence ID" value="NZ_JACHJV010000001.1"/>
</dbReference>
<dbReference type="CDD" id="cd00082">
    <property type="entry name" value="HisKA"/>
    <property type="match status" value="1"/>
</dbReference>
<dbReference type="PROSITE" id="PS50109">
    <property type="entry name" value="HIS_KIN"/>
    <property type="match status" value="1"/>
</dbReference>
<keyword evidence="16" id="KW-1185">Reference proteome</keyword>
<keyword evidence="4" id="KW-0597">Phosphoprotein</keyword>
<evidence type="ECO:0000256" key="1">
    <source>
        <dbReference type="ARBA" id="ARBA00000085"/>
    </source>
</evidence>
<keyword evidence="6 12" id="KW-0812">Transmembrane</keyword>
<dbReference type="InterPro" id="IPR036890">
    <property type="entry name" value="HATPase_C_sf"/>
</dbReference>
<dbReference type="InterPro" id="IPR050428">
    <property type="entry name" value="TCS_sensor_his_kinase"/>
</dbReference>
<comment type="subcellular location">
    <subcellularLocation>
        <location evidence="2">Cell membrane</location>
    </subcellularLocation>
</comment>
<comment type="caution">
    <text evidence="15">The sequence shown here is derived from an EMBL/GenBank/DDBJ whole genome shotgun (WGS) entry which is preliminary data.</text>
</comment>
<dbReference type="PROSITE" id="PS50885">
    <property type="entry name" value="HAMP"/>
    <property type="match status" value="1"/>
</dbReference>
<keyword evidence="7 15" id="KW-0418">Kinase</keyword>
<dbReference type="SMART" id="SM00388">
    <property type="entry name" value="HisKA"/>
    <property type="match status" value="1"/>
</dbReference>
<keyword evidence="5" id="KW-0808">Transferase</keyword>
<dbReference type="AlphaFoldDB" id="A0A7W7R6S3"/>
<keyword evidence="8 12" id="KW-1133">Transmembrane helix</keyword>
<evidence type="ECO:0000256" key="4">
    <source>
        <dbReference type="ARBA" id="ARBA00022553"/>
    </source>
</evidence>
<dbReference type="GO" id="GO:0005886">
    <property type="term" value="C:plasma membrane"/>
    <property type="evidence" value="ECO:0007669"/>
    <property type="project" value="UniProtKB-SubCell"/>
</dbReference>
<dbReference type="SUPFAM" id="SSF47384">
    <property type="entry name" value="Homodimeric domain of signal transducing histidine kinase"/>
    <property type="match status" value="1"/>
</dbReference>
<dbReference type="InterPro" id="IPR003660">
    <property type="entry name" value="HAMP_dom"/>
</dbReference>
<feature type="region of interest" description="Disordered" evidence="11">
    <location>
        <begin position="1"/>
        <end position="21"/>
    </location>
</feature>
<dbReference type="PANTHER" id="PTHR45436">
    <property type="entry name" value="SENSOR HISTIDINE KINASE YKOH"/>
    <property type="match status" value="1"/>
</dbReference>
<dbReference type="SMART" id="SM00304">
    <property type="entry name" value="HAMP"/>
    <property type="match status" value="1"/>
</dbReference>
<reference evidence="15 16" key="1">
    <citation type="submission" date="2020-08" db="EMBL/GenBank/DDBJ databases">
        <title>Sequencing the genomes of 1000 actinobacteria strains.</title>
        <authorList>
            <person name="Klenk H.-P."/>
        </authorList>
    </citation>
    <scope>NUCLEOTIDE SEQUENCE [LARGE SCALE GENOMIC DNA]</scope>
    <source>
        <strain evidence="15 16">DSM 41654</strain>
    </source>
</reference>
<dbReference type="InterPro" id="IPR003661">
    <property type="entry name" value="HisK_dim/P_dom"/>
</dbReference>
<keyword evidence="9" id="KW-0902">Two-component regulatory system</keyword>
<dbReference type="InterPro" id="IPR005467">
    <property type="entry name" value="His_kinase_dom"/>
</dbReference>
<feature type="domain" description="Histidine kinase" evidence="13">
    <location>
        <begin position="192"/>
        <end position="404"/>
    </location>
</feature>
<evidence type="ECO:0000313" key="15">
    <source>
        <dbReference type="EMBL" id="MBB4926409.1"/>
    </source>
</evidence>
<name>A0A7W7R6S3_KITKI</name>
<feature type="transmembrane region" description="Helical" evidence="12">
    <location>
        <begin position="34"/>
        <end position="55"/>
    </location>
</feature>
<dbReference type="PRINTS" id="PR00344">
    <property type="entry name" value="BCTRLSENSOR"/>
</dbReference>
<feature type="transmembrane region" description="Helical" evidence="12">
    <location>
        <begin position="107"/>
        <end position="130"/>
    </location>
</feature>
<dbReference type="GO" id="GO:0000155">
    <property type="term" value="F:phosphorelay sensor kinase activity"/>
    <property type="evidence" value="ECO:0007669"/>
    <property type="project" value="InterPro"/>
</dbReference>
<evidence type="ECO:0000256" key="5">
    <source>
        <dbReference type="ARBA" id="ARBA00022679"/>
    </source>
</evidence>
<accession>A0A7W7R6S3</accession>
<evidence type="ECO:0000256" key="9">
    <source>
        <dbReference type="ARBA" id="ARBA00023012"/>
    </source>
</evidence>
<feature type="domain" description="HAMP" evidence="14">
    <location>
        <begin position="131"/>
        <end position="184"/>
    </location>
</feature>
<gene>
    <name evidence="15" type="ORF">FHR34_005402</name>
</gene>
<dbReference type="EC" id="2.7.13.3" evidence="3"/>
<dbReference type="Pfam" id="PF00672">
    <property type="entry name" value="HAMP"/>
    <property type="match status" value="1"/>
</dbReference>
<dbReference type="Gene3D" id="3.30.565.10">
    <property type="entry name" value="Histidine kinase-like ATPase, C-terminal domain"/>
    <property type="match status" value="1"/>
</dbReference>
<evidence type="ECO:0000259" key="14">
    <source>
        <dbReference type="PROSITE" id="PS50885"/>
    </source>
</evidence>
<evidence type="ECO:0000256" key="10">
    <source>
        <dbReference type="ARBA" id="ARBA00023136"/>
    </source>
</evidence>
<dbReference type="InterPro" id="IPR036097">
    <property type="entry name" value="HisK_dim/P_sf"/>
</dbReference>
<dbReference type="SMART" id="SM00387">
    <property type="entry name" value="HATPase_c"/>
    <property type="match status" value="1"/>
</dbReference>
<dbReference type="CDD" id="cd06225">
    <property type="entry name" value="HAMP"/>
    <property type="match status" value="1"/>
</dbReference>
<dbReference type="Gene3D" id="6.10.340.10">
    <property type="match status" value="1"/>
</dbReference>
<evidence type="ECO:0000256" key="12">
    <source>
        <dbReference type="SAM" id="Phobius"/>
    </source>
</evidence>
<dbReference type="SUPFAM" id="SSF158472">
    <property type="entry name" value="HAMP domain-like"/>
    <property type="match status" value="1"/>
</dbReference>
<organism evidence="15 16">
    <name type="scientific">Kitasatospora kifunensis</name>
    <name type="common">Streptomyces kifunensis</name>
    <dbReference type="NCBI Taxonomy" id="58351"/>
    <lineage>
        <taxon>Bacteria</taxon>
        <taxon>Bacillati</taxon>
        <taxon>Actinomycetota</taxon>
        <taxon>Actinomycetes</taxon>
        <taxon>Kitasatosporales</taxon>
        <taxon>Streptomycetaceae</taxon>
        <taxon>Kitasatospora</taxon>
    </lineage>
</organism>
<evidence type="ECO:0000259" key="13">
    <source>
        <dbReference type="PROSITE" id="PS50109"/>
    </source>
</evidence>
<evidence type="ECO:0000256" key="7">
    <source>
        <dbReference type="ARBA" id="ARBA00022777"/>
    </source>
</evidence>
<evidence type="ECO:0000256" key="3">
    <source>
        <dbReference type="ARBA" id="ARBA00012438"/>
    </source>
</evidence>
<proteinExistence type="predicted"/>
<evidence type="ECO:0000256" key="2">
    <source>
        <dbReference type="ARBA" id="ARBA00004236"/>
    </source>
</evidence>
<protein>
    <recommendedName>
        <fullName evidence="3">histidine kinase</fullName>
        <ecNumber evidence="3">2.7.13.3</ecNumber>
    </recommendedName>
</protein>
<evidence type="ECO:0000256" key="6">
    <source>
        <dbReference type="ARBA" id="ARBA00022692"/>
    </source>
</evidence>
<evidence type="ECO:0000256" key="8">
    <source>
        <dbReference type="ARBA" id="ARBA00022989"/>
    </source>
</evidence>
<dbReference type="Proteomes" id="UP000540506">
    <property type="component" value="Unassembled WGS sequence"/>
</dbReference>
<dbReference type="Pfam" id="PF02518">
    <property type="entry name" value="HATPase_c"/>
    <property type="match status" value="1"/>
</dbReference>
<dbReference type="InterPro" id="IPR004358">
    <property type="entry name" value="Sig_transdc_His_kin-like_C"/>
</dbReference>
<dbReference type="SUPFAM" id="SSF55874">
    <property type="entry name" value="ATPase domain of HSP90 chaperone/DNA topoisomerase II/histidine kinase"/>
    <property type="match status" value="1"/>
</dbReference>
<sequence>MRRPVPGPERSSDQGAGGGGAGPWHGSLRVRLSLVFGLMFFIAAAAVLAITMVLVDNSMHYSLDLVFSPGYAIDPHPAPTLQQYLARQQSGEAATKTFILGSMQRNLLFKGGLAVLAVGIVATTAGWLVAGRLVRPLSVISSHAERIAGRTLHRRIALQAPPGEVKSLADSFDSMLDRLDQAFAGQSRFISNAAHELKTPIAVSRTLVEVAMNRPTAPPEVRALGENLLAVSERHEKLIDALLTLARADDALTEQLPVDLSELAEAVVAAAGAEAARQDVTLECHLAPAPATGDPILLEQVLRNLVENAIRYNVPGGRVTVRTRGRRHSAEALVGNTGPLISEHEIPVLFAPFRRLTDRVGSARGSGLGLSIVRAVAQAHSGEATARPLPGGGIEVRVVLPTDQR</sequence>
<dbReference type="EMBL" id="JACHJV010000001">
    <property type="protein sequence ID" value="MBB4926409.1"/>
    <property type="molecule type" value="Genomic_DNA"/>
</dbReference>
<dbReference type="InterPro" id="IPR003594">
    <property type="entry name" value="HATPase_dom"/>
</dbReference>
<keyword evidence="10 12" id="KW-0472">Membrane</keyword>